<keyword evidence="3" id="KW-0808">Transferase</keyword>
<accession>A0A3S4SLX4</accession>
<dbReference type="EMBL" id="LR134363">
    <property type="protein sequence ID" value="VEG75862.1"/>
    <property type="molecule type" value="Genomic_DNA"/>
</dbReference>
<dbReference type="SUPFAM" id="SSF53448">
    <property type="entry name" value="Nucleotide-diphospho-sugar transferases"/>
    <property type="match status" value="1"/>
</dbReference>
<keyword evidence="4" id="KW-1185">Reference proteome</keyword>
<dbReference type="InterPro" id="IPR029044">
    <property type="entry name" value="Nucleotide-diphossugar_trans"/>
</dbReference>
<evidence type="ECO:0000259" key="2">
    <source>
        <dbReference type="Pfam" id="PF00535"/>
    </source>
</evidence>
<dbReference type="PANTHER" id="PTHR43179">
    <property type="entry name" value="RHAMNOSYLTRANSFERASE WBBL"/>
    <property type="match status" value="1"/>
</dbReference>
<keyword evidence="3" id="KW-0328">Glycosyltransferase</keyword>
<organism evidence="3 4">
    <name type="scientific">Actinomyces slackii</name>
    <dbReference type="NCBI Taxonomy" id="52774"/>
    <lineage>
        <taxon>Bacteria</taxon>
        <taxon>Bacillati</taxon>
        <taxon>Actinomycetota</taxon>
        <taxon>Actinomycetes</taxon>
        <taxon>Actinomycetales</taxon>
        <taxon>Actinomycetaceae</taxon>
        <taxon>Actinomyces</taxon>
    </lineage>
</organism>
<proteinExistence type="predicted"/>
<dbReference type="Pfam" id="PF00535">
    <property type="entry name" value="Glycos_transf_2"/>
    <property type="match status" value="1"/>
</dbReference>
<dbReference type="PANTHER" id="PTHR43179:SF7">
    <property type="entry name" value="RHAMNOSYLTRANSFERASE WBBL"/>
    <property type="match status" value="1"/>
</dbReference>
<dbReference type="GO" id="GO:0016757">
    <property type="term" value="F:glycosyltransferase activity"/>
    <property type="evidence" value="ECO:0007669"/>
    <property type="project" value="UniProtKB-KW"/>
</dbReference>
<evidence type="ECO:0000313" key="3">
    <source>
        <dbReference type="EMBL" id="VEG75862.1"/>
    </source>
</evidence>
<feature type="region of interest" description="Disordered" evidence="1">
    <location>
        <begin position="203"/>
        <end position="222"/>
    </location>
</feature>
<dbReference type="EC" id="2.4.-.-" evidence="3"/>
<evidence type="ECO:0000313" key="4">
    <source>
        <dbReference type="Proteomes" id="UP000276899"/>
    </source>
</evidence>
<dbReference type="InterPro" id="IPR001173">
    <property type="entry name" value="Glyco_trans_2-like"/>
</dbReference>
<protein>
    <submittedName>
        <fullName evidence="3">dTDP-Rha:alpha-D-GlcNAc-pyrophosphate polyprenol, alpha-3-L-rhamnosyltransferase</fullName>
        <ecNumber evidence="3">2.4.-.-</ecNumber>
    </submittedName>
</protein>
<feature type="region of interest" description="Disordered" evidence="1">
    <location>
        <begin position="134"/>
        <end position="155"/>
    </location>
</feature>
<evidence type="ECO:0000256" key="1">
    <source>
        <dbReference type="SAM" id="MobiDB-lite"/>
    </source>
</evidence>
<dbReference type="Gene3D" id="3.90.550.10">
    <property type="entry name" value="Spore Coat Polysaccharide Biosynthesis Protein SpsA, Chain A"/>
    <property type="match status" value="1"/>
</dbReference>
<feature type="compositionally biased region" description="Basic and acidic residues" evidence="1">
    <location>
        <begin position="203"/>
        <end position="214"/>
    </location>
</feature>
<dbReference type="KEGG" id="asla:NCTC11923_02540"/>
<gene>
    <name evidence="3" type="primary">wbbL_2</name>
    <name evidence="3" type="ORF">NCTC11923_02540</name>
</gene>
<dbReference type="Proteomes" id="UP000276899">
    <property type="component" value="Chromosome"/>
</dbReference>
<dbReference type="AlphaFoldDB" id="A0A3S4SLX4"/>
<sequence>MTGAGVAVLLRRGDAQTDQEQAQEQLEELVAATAESFAAVAGPDDELIECESWQEGAARATAPYALMLRAGDRLEPGALRALSGFAQARSARLITADRIESGRIRRCPRWSPGLMEQMPYAGRALLVDTGLLAGEPEAQGPGQGQSGQSVWGPRPPRSEWDLQLRLACAAGGAEHCPVVALHQAQPVEVGDLGERIATTREHLERQGRQGRGERVIPGPTGWPRVVAGEAPTGMVSIIVPTAFSARPTQDGGTRVLVEGLLSALAETIDAARTEVVLVVGESTGPEPIERCRALWPGRLEVATTRGAFNFAAAINAGADASSGDLLLLLNDDVEPIRPGWLEDMLAVLGRPGVGAVGARLLFPDGTIQHLGVICPPVGLATHPRVGEPDDPTHPMAQADVDYLAVTGACLLYRRADHLALGGWDESLPLNFNDVDLCLRMASGGQRIICVNSVRLLHRESSTRQPNIRDHERRAYESWRELTAADPHIEYWG</sequence>
<dbReference type="STRING" id="1278298.GCA_000428685_00920"/>
<reference evidence="3 4" key="1">
    <citation type="submission" date="2018-12" db="EMBL/GenBank/DDBJ databases">
        <authorList>
            <consortium name="Pathogen Informatics"/>
        </authorList>
    </citation>
    <scope>NUCLEOTIDE SEQUENCE [LARGE SCALE GENOMIC DNA]</scope>
    <source>
        <strain evidence="3 4">NCTC11923</strain>
    </source>
</reference>
<feature type="domain" description="Glycosyltransferase 2-like" evidence="2">
    <location>
        <begin position="257"/>
        <end position="364"/>
    </location>
</feature>
<dbReference type="RefSeq" id="WP_026426520.1">
    <property type="nucleotide sequence ID" value="NZ_LR134363.1"/>
</dbReference>
<name>A0A3S4SLX4_9ACTO</name>